<dbReference type="AlphaFoldDB" id="A0A8J2TWZ2"/>
<reference evidence="1" key="1">
    <citation type="journal article" date="2014" name="Int. J. Syst. Evol. Microbiol.">
        <title>Complete genome sequence of Corynebacterium casei LMG S-19264T (=DSM 44701T), isolated from a smear-ripened cheese.</title>
        <authorList>
            <consortium name="US DOE Joint Genome Institute (JGI-PGF)"/>
            <person name="Walter F."/>
            <person name="Albersmeier A."/>
            <person name="Kalinowski J."/>
            <person name="Ruckert C."/>
        </authorList>
    </citation>
    <scope>NUCLEOTIDE SEQUENCE</scope>
    <source>
        <strain evidence="1">CGMCC 1.12785</strain>
    </source>
</reference>
<protein>
    <submittedName>
        <fullName evidence="1">Uncharacterized protein</fullName>
    </submittedName>
</protein>
<name>A0A8J2TWZ2_9MICO</name>
<proteinExistence type="predicted"/>
<evidence type="ECO:0000313" key="1">
    <source>
        <dbReference type="EMBL" id="GGA10499.1"/>
    </source>
</evidence>
<dbReference type="Proteomes" id="UP000616114">
    <property type="component" value="Unassembled WGS sequence"/>
</dbReference>
<dbReference type="EMBL" id="BMFY01000004">
    <property type="protein sequence ID" value="GGA10499.1"/>
    <property type="molecule type" value="Genomic_DNA"/>
</dbReference>
<reference evidence="1" key="2">
    <citation type="submission" date="2020-09" db="EMBL/GenBank/DDBJ databases">
        <authorList>
            <person name="Sun Q."/>
            <person name="Zhou Y."/>
        </authorList>
    </citation>
    <scope>NUCLEOTIDE SEQUENCE</scope>
    <source>
        <strain evidence="1">CGMCC 1.12785</strain>
    </source>
</reference>
<keyword evidence="2" id="KW-1185">Reference proteome</keyword>
<sequence length="67" mass="7167">MGGRTTLGEVAVAPPLSLLHLRDQAPQWMFVRHDPFLCTIALAPRAFREGNGAMTECLGTGGRFGLG</sequence>
<comment type="caution">
    <text evidence="1">The sequence shown here is derived from an EMBL/GenBank/DDBJ whole genome shotgun (WGS) entry which is preliminary data.</text>
</comment>
<organism evidence="1 2">
    <name type="scientific">Sediminivirga luteola</name>
    <dbReference type="NCBI Taxonomy" id="1774748"/>
    <lineage>
        <taxon>Bacteria</taxon>
        <taxon>Bacillati</taxon>
        <taxon>Actinomycetota</taxon>
        <taxon>Actinomycetes</taxon>
        <taxon>Micrococcales</taxon>
        <taxon>Brevibacteriaceae</taxon>
        <taxon>Sediminivirga</taxon>
    </lineage>
</organism>
<accession>A0A8J2TWZ2</accession>
<gene>
    <name evidence="1" type="ORF">GCM10011333_11610</name>
</gene>
<evidence type="ECO:0000313" key="2">
    <source>
        <dbReference type="Proteomes" id="UP000616114"/>
    </source>
</evidence>